<reference evidence="4" key="1">
    <citation type="journal article" date="2024" name="IScience">
        <title>Strigolactones Initiate the Formation of Haustorium-like Structures in Castilleja.</title>
        <authorList>
            <person name="Buerger M."/>
            <person name="Peterson D."/>
            <person name="Chory J."/>
        </authorList>
    </citation>
    <scope>NUCLEOTIDE SEQUENCE [LARGE SCALE GENOMIC DNA]</scope>
</reference>
<evidence type="ECO:0000259" key="2">
    <source>
        <dbReference type="PROSITE" id="PS50897"/>
    </source>
</evidence>
<evidence type="ECO:0000313" key="3">
    <source>
        <dbReference type="EMBL" id="KAL3645953.1"/>
    </source>
</evidence>
<dbReference type="Pfam" id="PF10607">
    <property type="entry name" value="CTLH"/>
    <property type="match status" value="1"/>
</dbReference>
<dbReference type="Proteomes" id="UP001632038">
    <property type="component" value="Unassembled WGS sequence"/>
</dbReference>
<dbReference type="PANTHER" id="PTHR12864">
    <property type="entry name" value="RAN BINDING PROTEIN 9-RELATED"/>
    <property type="match status" value="1"/>
</dbReference>
<proteinExistence type="predicted"/>
<keyword evidence="4" id="KW-1185">Reference proteome</keyword>
<protein>
    <recommendedName>
        <fullName evidence="2">CTLH domain-containing protein</fullName>
    </recommendedName>
</protein>
<dbReference type="InterPro" id="IPR024964">
    <property type="entry name" value="CTLH/CRA"/>
</dbReference>
<evidence type="ECO:0000313" key="4">
    <source>
        <dbReference type="Proteomes" id="UP001632038"/>
    </source>
</evidence>
<feature type="signal peptide" evidence="1">
    <location>
        <begin position="1"/>
        <end position="23"/>
    </location>
</feature>
<dbReference type="SMART" id="SM00668">
    <property type="entry name" value="CTLH"/>
    <property type="match status" value="1"/>
</dbReference>
<dbReference type="InterPro" id="IPR050618">
    <property type="entry name" value="Ubq-SigPath_Reg"/>
</dbReference>
<dbReference type="InterPro" id="IPR006595">
    <property type="entry name" value="CTLH_C"/>
</dbReference>
<keyword evidence="1" id="KW-0732">Signal</keyword>
<evidence type="ECO:0000256" key="1">
    <source>
        <dbReference type="SAM" id="SignalP"/>
    </source>
</evidence>
<feature type="domain" description="CTLH" evidence="2">
    <location>
        <begin position="77"/>
        <end position="135"/>
    </location>
</feature>
<gene>
    <name evidence="3" type="ORF">CASFOL_011133</name>
</gene>
<dbReference type="AlphaFoldDB" id="A0ABD3DUK7"/>
<comment type="caution">
    <text evidence="3">The sequence shown here is derived from an EMBL/GenBank/DDBJ whole genome shotgun (WGS) entry which is preliminary data.</text>
</comment>
<sequence length="223" mass="26034">MCLCISALVKTLYLRLEWINVCGCDYGESDERIVRSYLQHYGYGEALKLFDIAAESNLPPIHVVPESGSNEEDGMYALDHRKTLRQLIMSGKIDDTLSSIREWYPDIVQDDTSTICFLIHSQKFIELIPDGKLEEATEYDRIEFVRFKKLPVVDDLIKVRRFRVNLKNYPRLENHPYTSRIPITLCIFAYEISLRNLEFFFDPLCVAWKNYIGNLHFTVSHIA</sequence>
<dbReference type="PROSITE" id="PS50897">
    <property type="entry name" value="CTLH"/>
    <property type="match status" value="1"/>
</dbReference>
<accession>A0ABD3DUK7</accession>
<organism evidence="3 4">
    <name type="scientific">Castilleja foliolosa</name>
    <dbReference type="NCBI Taxonomy" id="1961234"/>
    <lineage>
        <taxon>Eukaryota</taxon>
        <taxon>Viridiplantae</taxon>
        <taxon>Streptophyta</taxon>
        <taxon>Embryophyta</taxon>
        <taxon>Tracheophyta</taxon>
        <taxon>Spermatophyta</taxon>
        <taxon>Magnoliopsida</taxon>
        <taxon>eudicotyledons</taxon>
        <taxon>Gunneridae</taxon>
        <taxon>Pentapetalae</taxon>
        <taxon>asterids</taxon>
        <taxon>lamiids</taxon>
        <taxon>Lamiales</taxon>
        <taxon>Orobanchaceae</taxon>
        <taxon>Pedicularideae</taxon>
        <taxon>Castillejinae</taxon>
        <taxon>Castilleja</taxon>
    </lineage>
</organism>
<feature type="chain" id="PRO_5044841108" description="CTLH domain-containing protein" evidence="1">
    <location>
        <begin position="24"/>
        <end position="223"/>
    </location>
</feature>
<name>A0ABD3DUK7_9LAMI</name>
<dbReference type="EMBL" id="JAVIJP010000013">
    <property type="protein sequence ID" value="KAL3645953.1"/>
    <property type="molecule type" value="Genomic_DNA"/>
</dbReference>